<keyword evidence="7" id="KW-0133">Cell shape</keyword>
<dbReference type="UniPathway" id="UPA00219"/>
<dbReference type="GO" id="GO:0051301">
    <property type="term" value="P:cell division"/>
    <property type="evidence" value="ECO:0007669"/>
    <property type="project" value="UniProtKB-KW"/>
</dbReference>
<dbReference type="PANTHER" id="PTHR22926:SF5">
    <property type="entry name" value="PHOSPHO-N-ACETYLMURAMOYL-PENTAPEPTIDE-TRANSFERASE HOMOLOG"/>
    <property type="match status" value="1"/>
</dbReference>
<comment type="function">
    <text evidence="7">Catalyzes the initial step of the lipid cycle reactions in the biosynthesis of the cell wall peptidoglycan: transfers peptidoglycan precursor phospho-MurNAc-pentapeptide from UDP-MurNAc-pentapeptide onto the lipid carrier undecaprenyl phosphate, yielding undecaprenyl-pyrophosphoryl-MurNAc-pentapeptide, known as lipid I.</text>
</comment>
<feature type="transmembrane region" description="Helical" evidence="7">
    <location>
        <begin position="96"/>
        <end position="114"/>
    </location>
</feature>
<feature type="transmembrane region" description="Helical" evidence="7">
    <location>
        <begin position="134"/>
        <end position="151"/>
    </location>
</feature>
<feature type="binding site" evidence="9">
    <location>
        <position position="273"/>
    </location>
    <ligand>
        <name>Mg(2+)</name>
        <dbReference type="ChEBI" id="CHEBI:18420"/>
    </ligand>
</feature>
<evidence type="ECO:0000256" key="7">
    <source>
        <dbReference type="HAMAP-Rule" id="MF_00038"/>
    </source>
</evidence>
<feature type="transmembrane region" description="Helical" evidence="7">
    <location>
        <begin position="203"/>
        <end position="225"/>
    </location>
</feature>
<evidence type="ECO:0000256" key="4">
    <source>
        <dbReference type="ARBA" id="ARBA00022692"/>
    </source>
</evidence>
<dbReference type="EMBL" id="LT629710">
    <property type="protein sequence ID" value="SDP01097.1"/>
    <property type="molecule type" value="Genomic_DNA"/>
</dbReference>
<keyword evidence="7" id="KW-0131">Cell cycle</keyword>
<dbReference type="Pfam" id="PF00953">
    <property type="entry name" value="Glycos_transf_4"/>
    <property type="match status" value="1"/>
</dbReference>
<comment type="pathway">
    <text evidence="7">Cell wall biogenesis; peptidoglycan biosynthesis.</text>
</comment>
<evidence type="ECO:0000256" key="6">
    <source>
        <dbReference type="ARBA" id="ARBA00023136"/>
    </source>
</evidence>
<keyword evidence="6 7" id="KW-0472">Membrane</keyword>
<comment type="catalytic activity">
    <reaction evidence="7">
        <text>UDP-N-acetyl-alpha-D-muramoyl-L-alanyl-gamma-D-glutamyl-meso-2,6-diaminopimeloyl-D-alanyl-D-alanine + di-trans,octa-cis-undecaprenyl phosphate = di-trans,octa-cis-undecaprenyl diphospho-N-acetyl-alpha-D-muramoyl-L-alanyl-D-glutamyl-meso-2,6-diaminopimeloyl-D-alanyl-D-alanine + UMP</text>
        <dbReference type="Rhea" id="RHEA:28386"/>
        <dbReference type="ChEBI" id="CHEBI:57865"/>
        <dbReference type="ChEBI" id="CHEBI:60392"/>
        <dbReference type="ChEBI" id="CHEBI:61386"/>
        <dbReference type="ChEBI" id="CHEBI:61387"/>
        <dbReference type="EC" id="2.7.8.13"/>
    </reaction>
</comment>
<feature type="transmembrane region" description="Helical" evidence="7">
    <location>
        <begin position="18"/>
        <end position="37"/>
    </location>
</feature>
<keyword evidence="7" id="KW-0573">Peptidoglycan synthesis</keyword>
<dbReference type="GO" id="GO:0008360">
    <property type="term" value="P:regulation of cell shape"/>
    <property type="evidence" value="ECO:0007669"/>
    <property type="project" value="UniProtKB-KW"/>
</dbReference>
<organism evidence="10 11">
    <name type="scientific">Nakamurella panacisegetis</name>
    <dbReference type="NCBI Taxonomy" id="1090615"/>
    <lineage>
        <taxon>Bacteria</taxon>
        <taxon>Bacillati</taxon>
        <taxon>Actinomycetota</taxon>
        <taxon>Actinomycetes</taxon>
        <taxon>Nakamurellales</taxon>
        <taxon>Nakamurellaceae</taxon>
        <taxon>Nakamurella</taxon>
    </lineage>
</organism>
<dbReference type="PANTHER" id="PTHR22926">
    <property type="entry name" value="PHOSPHO-N-ACETYLMURAMOYL-PENTAPEPTIDE-TRANSFERASE"/>
    <property type="match status" value="1"/>
</dbReference>
<evidence type="ECO:0000256" key="9">
    <source>
        <dbReference type="PIRSR" id="PIRSR600715-1"/>
    </source>
</evidence>
<comment type="similarity">
    <text evidence="2 7">Belongs to the glycosyltransferase 4 family. MraY subfamily.</text>
</comment>
<dbReference type="NCBIfam" id="TIGR00445">
    <property type="entry name" value="mraY"/>
    <property type="match status" value="1"/>
</dbReference>
<dbReference type="EC" id="2.7.8.13" evidence="7 8"/>
<keyword evidence="7" id="KW-0132">Cell division</keyword>
<keyword evidence="7 9" id="KW-0479">Metal-binding</keyword>
<evidence type="ECO:0000256" key="2">
    <source>
        <dbReference type="ARBA" id="ARBA00005583"/>
    </source>
</evidence>
<dbReference type="PROSITE" id="PS01347">
    <property type="entry name" value="MRAY_1"/>
    <property type="match status" value="1"/>
</dbReference>
<dbReference type="GO" id="GO:0009252">
    <property type="term" value="P:peptidoglycan biosynthetic process"/>
    <property type="evidence" value="ECO:0007669"/>
    <property type="project" value="UniProtKB-UniRule"/>
</dbReference>
<evidence type="ECO:0000313" key="10">
    <source>
        <dbReference type="EMBL" id="SDP01097.1"/>
    </source>
</evidence>
<dbReference type="Proteomes" id="UP000198741">
    <property type="component" value="Chromosome I"/>
</dbReference>
<accession>A0A1H0P7K5</accession>
<evidence type="ECO:0000313" key="11">
    <source>
        <dbReference type="Proteomes" id="UP000198741"/>
    </source>
</evidence>
<reference evidence="10 11" key="1">
    <citation type="submission" date="2016-10" db="EMBL/GenBank/DDBJ databases">
        <authorList>
            <person name="de Groot N.N."/>
        </authorList>
    </citation>
    <scope>NUCLEOTIDE SEQUENCE [LARGE SCALE GENOMIC DNA]</scope>
    <source>
        <strain evidence="11">P4-7,KCTC 19426,CECT 7604</strain>
    </source>
</reference>
<keyword evidence="7 9" id="KW-0460">Magnesium</keyword>
<dbReference type="GO" id="GO:0051992">
    <property type="term" value="F:UDP-N-acetylmuramoyl-L-alanyl-D-glutamyl-meso-2,6-diaminopimelyl-D-alanyl-D-alanine:undecaprenyl-phosphate transferase activity"/>
    <property type="evidence" value="ECO:0007669"/>
    <property type="project" value="RHEA"/>
</dbReference>
<dbReference type="InterPro" id="IPR018480">
    <property type="entry name" value="PNAcMuramoyl-5peptid_Trfase_CS"/>
</dbReference>
<evidence type="ECO:0000256" key="3">
    <source>
        <dbReference type="ARBA" id="ARBA00022679"/>
    </source>
</evidence>
<keyword evidence="4 7" id="KW-0812">Transmembrane</keyword>
<keyword evidence="11" id="KW-1185">Reference proteome</keyword>
<keyword evidence="7" id="KW-1003">Cell membrane</keyword>
<dbReference type="PROSITE" id="PS01348">
    <property type="entry name" value="MRAY_2"/>
    <property type="match status" value="1"/>
</dbReference>
<evidence type="ECO:0000256" key="1">
    <source>
        <dbReference type="ARBA" id="ARBA00004141"/>
    </source>
</evidence>
<feature type="transmembrane region" description="Helical" evidence="7">
    <location>
        <begin position="344"/>
        <end position="364"/>
    </location>
</feature>
<dbReference type="HAMAP" id="MF_00038">
    <property type="entry name" value="MraY"/>
    <property type="match status" value="1"/>
</dbReference>
<feature type="transmembrane region" description="Helical" evidence="7">
    <location>
        <begin position="171"/>
        <end position="191"/>
    </location>
</feature>
<evidence type="ECO:0000256" key="8">
    <source>
        <dbReference type="NCBIfam" id="TIGR00445"/>
    </source>
</evidence>
<feature type="transmembrane region" description="Helical" evidence="7">
    <location>
        <begin position="245"/>
        <end position="262"/>
    </location>
</feature>
<keyword evidence="3 7" id="KW-0808">Transferase</keyword>
<protein>
    <recommendedName>
        <fullName evidence="7 8">Phospho-N-acetylmuramoyl-pentapeptide-transferase</fullName>
        <ecNumber evidence="7 8">2.7.8.13</ecNumber>
    </recommendedName>
    <alternativeName>
        <fullName evidence="7">UDP-MurNAc-pentapeptide phosphotransferase</fullName>
    </alternativeName>
</protein>
<feature type="binding site" evidence="9">
    <location>
        <position position="196"/>
    </location>
    <ligand>
        <name>Mg(2+)</name>
        <dbReference type="ChEBI" id="CHEBI:18420"/>
    </ligand>
</feature>
<comment type="cofactor">
    <cofactor evidence="7 9">
        <name>Mg(2+)</name>
        <dbReference type="ChEBI" id="CHEBI:18420"/>
    </cofactor>
</comment>
<keyword evidence="7" id="KW-0961">Cell wall biogenesis/degradation</keyword>
<dbReference type="Pfam" id="PF10555">
    <property type="entry name" value="MraY_sig1"/>
    <property type="match status" value="1"/>
</dbReference>
<dbReference type="InterPro" id="IPR003524">
    <property type="entry name" value="PNAcMuramoyl-5peptid_Trfase"/>
</dbReference>
<comment type="subcellular location">
    <subcellularLocation>
        <location evidence="7">Cell membrane</location>
        <topology evidence="7">Multi-pass membrane protein</topology>
    </subcellularLocation>
    <subcellularLocation>
        <location evidence="1">Membrane</location>
        <topology evidence="1">Multi-pass membrane protein</topology>
    </subcellularLocation>
</comment>
<feature type="transmembrane region" description="Helical" evidence="7">
    <location>
        <begin position="269"/>
        <end position="289"/>
    </location>
</feature>
<proteinExistence type="inferred from homology"/>
<gene>
    <name evidence="7" type="primary">mraY</name>
    <name evidence="10" type="ORF">SAMN04515671_2660</name>
</gene>
<dbReference type="GO" id="GO:0008963">
    <property type="term" value="F:phospho-N-acetylmuramoyl-pentapeptide-transferase activity"/>
    <property type="evidence" value="ECO:0007669"/>
    <property type="project" value="UniProtKB-UniRule"/>
</dbReference>
<dbReference type="STRING" id="1090615.SAMN04515671_2660"/>
<sequence>MILAGLVTDGGEGGMKSILIAATVSLAVSLLVTPYLIKFFSRHGFGQEIRNDGPQTHLKKRGTPTMGGIAIIIAMWAGYGVTVIVQRSTGQGGPTASGWLLLYLTTGLGLVGFLDDFIKLRRERSLGLTKRGKLIGQIGVSLVFGVLALMFRNADGITPASTHLSYTRGLTWLSFGLVGFVLFAVLISVAWSNGVNLSDGLDGLAAGFSVMVLGTYVFICFFQFRNTCNAAAALGCYQVRDPLDVAVVAAAALGGCIGFLWWNAHPARIFMGDCGSLALGGLFAGLSILTSTELLMVVVAALAVVQSVSVMMQVAVYKRRKVRLFKMAPFHHHFEVIGWTETTVLVRFWLLAAISAALGAGLFYGEWLARGGS</sequence>
<feature type="transmembrane region" description="Helical" evidence="7">
    <location>
        <begin position="295"/>
        <end position="317"/>
    </location>
</feature>
<dbReference type="AlphaFoldDB" id="A0A1H0P7K5"/>
<keyword evidence="5 7" id="KW-1133">Transmembrane helix</keyword>
<dbReference type="GO" id="GO:0046872">
    <property type="term" value="F:metal ion binding"/>
    <property type="evidence" value="ECO:0007669"/>
    <property type="project" value="UniProtKB-KW"/>
</dbReference>
<dbReference type="CDD" id="cd06852">
    <property type="entry name" value="GT_MraY"/>
    <property type="match status" value="1"/>
</dbReference>
<dbReference type="GO" id="GO:0005886">
    <property type="term" value="C:plasma membrane"/>
    <property type="evidence" value="ECO:0007669"/>
    <property type="project" value="UniProtKB-SubCell"/>
</dbReference>
<dbReference type="InterPro" id="IPR000715">
    <property type="entry name" value="Glycosyl_transferase_4"/>
</dbReference>
<feature type="transmembrane region" description="Helical" evidence="7">
    <location>
        <begin position="65"/>
        <end position="84"/>
    </location>
</feature>
<evidence type="ECO:0000256" key="5">
    <source>
        <dbReference type="ARBA" id="ARBA00022989"/>
    </source>
</evidence>
<name>A0A1H0P7K5_9ACTN</name>
<dbReference type="GO" id="GO:0071555">
    <property type="term" value="P:cell wall organization"/>
    <property type="evidence" value="ECO:0007669"/>
    <property type="project" value="UniProtKB-KW"/>
</dbReference>